<dbReference type="AlphaFoldDB" id="A0AA35G9K9"/>
<evidence type="ECO:0008006" key="3">
    <source>
        <dbReference type="Google" id="ProtNLM"/>
    </source>
</evidence>
<protein>
    <recommendedName>
        <fullName evidence="3">Ribbon-helix-helix protein, copG family</fullName>
    </recommendedName>
</protein>
<evidence type="ECO:0000313" key="2">
    <source>
        <dbReference type="Proteomes" id="UP001163687"/>
    </source>
</evidence>
<gene>
    <name evidence="1" type="ORF">caldi_14840</name>
</gene>
<dbReference type="EMBL" id="AP025628">
    <property type="protein sequence ID" value="BDG60394.1"/>
    <property type="molecule type" value="Genomic_DNA"/>
</dbReference>
<sequence>MQLNIYVPKGKEPLLERLDRISELTGRSKNDLVLEALERYLIPPRPVLGKFRLGNRDLGTRREWYQDWNRG</sequence>
<dbReference type="RefSeq" id="WP_264844420.1">
    <property type="nucleotide sequence ID" value="NZ_AP025628.1"/>
</dbReference>
<evidence type="ECO:0000313" key="1">
    <source>
        <dbReference type="EMBL" id="BDG60394.1"/>
    </source>
</evidence>
<proteinExistence type="predicted"/>
<dbReference type="Proteomes" id="UP001163687">
    <property type="component" value="Chromosome"/>
</dbReference>
<reference evidence="1" key="1">
    <citation type="submission" date="2022-03" db="EMBL/GenBank/DDBJ databases">
        <title>Complete genome sequence of Caldinitratiruptor microaerophilus.</title>
        <authorList>
            <person name="Mukaiyama R."/>
            <person name="Nishiyama T."/>
            <person name="Ueda K."/>
        </authorList>
    </citation>
    <scope>NUCLEOTIDE SEQUENCE</scope>
    <source>
        <strain evidence="1">JCM 16183</strain>
    </source>
</reference>
<dbReference type="KEGG" id="cmic:caldi_14840"/>
<name>A0AA35G9K9_9FIRM</name>
<organism evidence="1 2">
    <name type="scientific">Caldinitratiruptor microaerophilus</name>
    <dbReference type="NCBI Taxonomy" id="671077"/>
    <lineage>
        <taxon>Bacteria</taxon>
        <taxon>Bacillati</taxon>
        <taxon>Bacillota</taxon>
        <taxon>Clostridia</taxon>
        <taxon>Eubacteriales</taxon>
        <taxon>Symbiobacteriaceae</taxon>
        <taxon>Caldinitratiruptor</taxon>
    </lineage>
</organism>
<accession>A0AA35G9K9</accession>
<keyword evidence="2" id="KW-1185">Reference proteome</keyword>